<dbReference type="InterPro" id="IPR036872">
    <property type="entry name" value="CH_dom_sf"/>
</dbReference>
<evidence type="ECO:0000256" key="11">
    <source>
        <dbReference type="ARBA" id="ARBA00022630"/>
    </source>
</evidence>
<evidence type="ECO:0000256" key="19">
    <source>
        <dbReference type="ARBA" id="ARBA00023038"/>
    </source>
</evidence>
<reference evidence="32" key="2">
    <citation type="submission" date="2025-08" db="UniProtKB">
        <authorList>
            <consortium name="Ensembl"/>
        </authorList>
    </citation>
    <scope>IDENTIFICATION</scope>
</reference>
<proteinExistence type="inferred from homology"/>
<dbReference type="PROSITE" id="PS50023">
    <property type="entry name" value="LIM_DOMAIN_2"/>
    <property type="match status" value="1"/>
</dbReference>
<dbReference type="InterPro" id="IPR001781">
    <property type="entry name" value="Znf_LIM"/>
</dbReference>
<evidence type="ECO:0000256" key="17">
    <source>
        <dbReference type="ARBA" id="ARBA00023002"/>
    </source>
</evidence>
<dbReference type="GO" id="GO:0003779">
    <property type="term" value="F:actin binding"/>
    <property type="evidence" value="ECO:0007669"/>
    <property type="project" value="UniProtKB-KW"/>
</dbReference>
<dbReference type="GO" id="GO:0120501">
    <property type="term" value="F:F-actin monooxygenase activity"/>
    <property type="evidence" value="ECO:0007669"/>
    <property type="project" value="UniProtKB-EC"/>
</dbReference>
<keyword evidence="22" id="KW-0009">Actin-binding</keyword>
<feature type="compositionally biased region" description="Basic and acidic residues" evidence="28">
    <location>
        <begin position="950"/>
        <end position="965"/>
    </location>
</feature>
<dbReference type="CDD" id="cd22198">
    <property type="entry name" value="CH_MICAL_EHBP-like"/>
    <property type="match status" value="1"/>
</dbReference>
<dbReference type="GO" id="GO:0016020">
    <property type="term" value="C:membrane"/>
    <property type="evidence" value="ECO:0007669"/>
    <property type="project" value="UniProtKB-SubCell"/>
</dbReference>
<evidence type="ECO:0000256" key="28">
    <source>
        <dbReference type="SAM" id="MobiDB-lite"/>
    </source>
</evidence>
<dbReference type="InterPro" id="IPR036188">
    <property type="entry name" value="FAD/NAD-bd_sf"/>
</dbReference>
<accession>W5N104</accession>
<dbReference type="EC" id="1.6.3.1" evidence="7"/>
<reference evidence="33" key="1">
    <citation type="submission" date="2011-12" db="EMBL/GenBank/DDBJ databases">
        <title>The Draft Genome of Lepisosteus oculatus.</title>
        <authorList>
            <consortium name="The Broad Institute Genome Assembly &amp; Analysis Group"/>
            <consortium name="Computational R&amp;D Group"/>
            <consortium name="and Sequencing Platform"/>
            <person name="Di Palma F."/>
            <person name="Alfoldi J."/>
            <person name="Johnson J."/>
            <person name="Berlin A."/>
            <person name="Gnerre S."/>
            <person name="Jaffe D."/>
            <person name="MacCallum I."/>
            <person name="Young S."/>
            <person name="Walker B.J."/>
            <person name="Lander E.S."/>
            <person name="Lindblad-Toh K."/>
        </authorList>
    </citation>
    <scope>NUCLEOTIDE SEQUENCE [LARGE SCALE GENOMIC DNA]</scope>
</reference>
<name>W5N104_LEPOC</name>
<comment type="catalytic activity">
    <reaction evidence="25">
        <text>L-methionyl-[F-actin] + NADPH + O2 + H(+) = L-methionyl-(R)-S-oxide-[F-actin] + NADP(+) + H2O</text>
        <dbReference type="Rhea" id="RHEA:51308"/>
        <dbReference type="Rhea" id="RHEA-COMP:12953"/>
        <dbReference type="Rhea" id="RHEA-COMP:12956"/>
        <dbReference type="ChEBI" id="CHEBI:15377"/>
        <dbReference type="ChEBI" id="CHEBI:15378"/>
        <dbReference type="ChEBI" id="CHEBI:15379"/>
        <dbReference type="ChEBI" id="CHEBI:16044"/>
        <dbReference type="ChEBI" id="CHEBI:45764"/>
        <dbReference type="ChEBI" id="CHEBI:57783"/>
        <dbReference type="ChEBI" id="CHEBI:58349"/>
        <dbReference type="EC" id="1.14.13.225"/>
    </reaction>
</comment>
<evidence type="ECO:0000256" key="27">
    <source>
        <dbReference type="SAM" id="Coils"/>
    </source>
</evidence>
<dbReference type="SMART" id="SM01203">
    <property type="entry name" value="DUF3585"/>
    <property type="match status" value="1"/>
</dbReference>
<dbReference type="GO" id="GO:0030496">
    <property type="term" value="C:midbody"/>
    <property type="evidence" value="ECO:0007669"/>
    <property type="project" value="UniProtKB-SubCell"/>
</dbReference>
<keyword evidence="14" id="KW-0274">FAD</keyword>
<evidence type="ECO:0000256" key="21">
    <source>
        <dbReference type="ARBA" id="ARBA00023136"/>
    </source>
</evidence>
<dbReference type="SMART" id="SM00132">
    <property type="entry name" value="LIM"/>
    <property type="match status" value="1"/>
</dbReference>
<dbReference type="PROSITE" id="PS00478">
    <property type="entry name" value="LIM_DOMAIN_1"/>
    <property type="match status" value="1"/>
</dbReference>
<evidence type="ECO:0000259" key="30">
    <source>
        <dbReference type="PROSITE" id="PS50023"/>
    </source>
</evidence>
<dbReference type="Pfam" id="PF25413">
    <property type="entry name" value="Rossman_Mical"/>
    <property type="match status" value="1"/>
</dbReference>
<feature type="compositionally biased region" description="Polar residues" evidence="28">
    <location>
        <begin position="966"/>
        <end position="990"/>
    </location>
</feature>
<dbReference type="InterPro" id="IPR001715">
    <property type="entry name" value="CH_dom"/>
</dbReference>
<dbReference type="GO" id="GO:0005768">
    <property type="term" value="C:endosome"/>
    <property type="evidence" value="ECO:0007669"/>
    <property type="project" value="UniProtKB-SubCell"/>
</dbReference>
<dbReference type="Pfam" id="PF00307">
    <property type="entry name" value="CH"/>
    <property type="match status" value="1"/>
</dbReference>
<keyword evidence="13" id="KW-0967">Endosome</keyword>
<feature type="coiled-coil region" evidence="27">
    <location>
        <begin position="1067"/>
        <end position="1094"/>
    </location>
</feature>
<dbReference type="Pfam" id="PF00412">
    <property type="entry name" value="LIM"/>
    <property type="match status" value="1"/>
</dbReference>
<comment type="subcellular location">
    <subcellularLocation>
        <location evidence="5">Cytoplasm</location>
    </subcellularLocation>
    <subcellularLocation>
        <location evidence="2">Endosome</location>
    </subcellularLocation>
    <subcellularLocation>
        <location evidence="4">Membrane</location>
    </subcellularLocation>
    <subcellularLocation>
        <location evidence="3">Midbody</location>
    </subcellularLocation>
</comment>
<evidence type="ECO:0000256" key="15">
    <source>
        <dbReference type="ARBA" id="ARBA00022833"/>
    </source>
</evidence>
<evidence type="ECO:0000256" key="13">
    <source>
        <dbReference type="ARBA" id="ARBA00022753"/>
    </source>
</evidence>
<evidence type="ECO:0000256" key="24">
    <source>
        <dbReference type="ARBA" id="ARBA00048762"/>
    </source>
</evidence>
<keyword evidence="33" id="KW-1185">Reference proteome</keyword>
<evidence type="ECO:0000256" key="14">
    <source>
        <dbReference type="ARBA" id="ARBA00022827"/>
    </source>
</evidence>
<keyword evidence="9" id="KW-0963">Cytoplasm</keyword>
<dbReference type="PROSITE" id="PS50021">
    <property type="entry name" value="CH"/>
    <property type="match status" value="1"/>
</dbReference>
<keyword evidence="19 26" id="KW-0440">LIM domain</keyword>
<evidence type="ECO:0000256" key="18">
    <source>
        <dbReference type="ARBA" id="ARBA00023033"/>
    </source>
</evidence>
<evidence type="ECO:0000256" key="5">
    <source>
        <dbReference type="ARBA" id="ARBA00004496"/>
    </source>
</evidence>
<sequence>AMAPQESQNPSHCLFDRFTNAQRCKDVLASFAELCRHLEVDPHDYRHFYSKLKDRLNYWKAKAIWTKLDKRAEHPDYQQGQACVKNRCLVLGAGPCGLRTAIELAFLGAKVVLIEKRDTFSRNNVLHLWPYTIHDLRGLAAKKFYGKFCSGTLDHISIRQLQLILLKVALILGVEVHTCVDYKGLIEPHLIDSQGATGWRADVLPASHPVRQFHFDVFISAGGGRFVPKGFKRKEMRGKLAIGITANFVNHHTAEEAQVSEISGVARIYNQKFFQSLHNETGIDLENIVYYKDDTHYFVMTAKKKSLLSKGVIKQDHSDAEKLLSPQNVNAEALRHYAYEAAHFSTNRQLPGLEFALNHARQPDVAMFDFTCMFRAEAASLVRERGGSRLLICLVGDCLVEPFWPLGTGIARGFLAAFDAAWMVKRWGKGTPPLEVLAERESLYQLLSQTTPENTSKNYSAYSIDPTTRYPNINLGSIKPSQVRHLCDVEDQLDGHRASRNQERPQHTRQDSVGGYEELLIWCQQHTAGYKNVKVMDLTLSWRSGLALCALIHHFRPDLIDFASLGEANIAYNNQLAFDVAQRELGITPIMSGTDMAAKSHPDKLAMVLYLTEFYNAFRETATPPATKPISLSSAKSAILFLSKLKHNSLQRRKVRMDILSGTVQQKMAAEKEEKENAKITENPGGLGSSEVCYFCGDRVYVLERVSAEGKFFHRSCFCCKQCGVTLRLGSYSFDNQTGEFFCMQHSEDWPLDSEREPADTQDCVDHRQPDSQTVDRSDREHQTEIICMPPRRDYDVTNHPEIVHFPVTKPPVDSLPEDQCPVRAGEDGPKEDGSATQRPVPAVRTSRLSTGPPVPKPRTLVLRKPAVPSLEDGPESENAERHDAPTLKKLQLTEEEKMRLTRLSFSVDFEDQNPSEPQPGGDSEDTPDLLAPDQPAGESGHWSGLGGGIRDHSNRKSFRRKEEQTAQAPVETQVTPSPQSTPKFSQIQETMVGDRTLVTQETDFYQSEDDDEEDDDVCTGDADFDPLYDERRIPSDPLEAEKLELLKMRTLERHAKMCELQRFHRAQSIQRRLEEIEVTFKELEEKGIVLERTLRGEIGSDGSPEILNKWIQLVHEKNALVSEESDLMVASRQLELEDKQSRLEKEFRSYIEMSVKTPQQKAKEEMVLEEMLKVVDERNELVTFLEEQRLKEINDCLHGLAVLDPKRPTSGGAQVHWA</sequence>
<evidence type="ECO:0000256" key="20">
    <source>
        <dbReference type="ARBA" id="ARBA00023054"/>
    </source>
</evidence>
<dbReference type="FunFam" id="1.10.418.10:FF:000023">
    <property type="entry name" value="EH domain-binding protein 1 isoform X1"/>
    <property type="match status" value="1"/>
</dbReference>
<evidence type="ECO:0000256" key="12">
    <source>
        <dbReference type="ARBA" id="ARBA00022723"/>
    </source>
</evidence>
<evidence type="ECO:0000256" key="4">
    <source>
        <dbReference type="ARBA" id="ARBA00004370"/>
    </source>
</evidence>
<dbReference type="InParanoid" id="W5N104"/>
<feature type="compositionally biased region" description="Basic and acidic residues" evidence="28">
    <location>
        <begin position="879"/>
        <end position="900"/>
    </location>
</feature>
<keyword evidence="10" id="KW-0597">Phosphoprotein</keyword>
<dbReference type="Ensembl" id="ENSLOCT00000014342.1">
    <property type="protein sequence ID" value="ENSLOCP00000014313.1"/>
    <property type="gene ID" value="ENSLOCG00000011641.1"/>
</dbReference>
<evidence type="ECO:0000256" key="26">
    <source>
        <dbReference type="PROSITE-ProRule" id="PRU00125"/>
    </source>
</evidence>
<dbReference type="Gene3D" id="3.50.50.60">
    <property type="entry name" value="FAD/NAD(P)-binding domain"/>
    <property type="match status" value="1"/>
</dbReference>
<dbReference type="InterPro" id="IPR050540">
    <property type="entry name" value="F-actin_Monoox_Mical"/>
</dbReference>
<feature type="region of interest" description="Disordered" evidence="28">
    <location>
        <begin position="752"/>
        <end position="793"/>
    </location>
</feature>
<dbReference type="PANTHER" id="PTHR23167:SF35">
    <property type="entry name" value="[F-ACTIN]-MONOOXYGENASE MICAL1"/>
    <property type="match status" value="1"/>
</dbReference>
<dbReference type="Pfam" id="PF12130">
    <property type="entry name" value="bMERB_dom"/>
    <property type="match status" value="1"/>
</dbReference>
<feature type="domain" description="Calponin-homology (CH)" evidence="29">
    <location>
        <begin position="513"/>
        <end position="616"/>
    </location>
</feature>
<evidence type="ECO:0000259" key="29">
    <source>
        <dbReference type="PROSITE" id="PS50021"/>
    </source>
</evidence>
<evidence type="ECO:0000256" key="3">
    <source>
        <dbReference type="ARBA" id="ARBA00004214"/>
    </source>
</evidence>
<comment type="catalytic activity">
    <reaction evidence="24">
        <text>NADPH + O2 + H(+) = H2O2 + NADP(+)</text>
        <dbReference type="Rhea" id="RHEA:11260"/>
        <dbReference type="ChEBI" id="CHEBI:15378"/>
        <dbReference type="ChEBI" id="CHEBI:15379"/>
        <dbReference type="ChEBI" id="CHEBI:16240"/>
        <dbReference type="ChEBI" id="CHEBI:57783"/>
        <dbReference type="ChEBI" id="CHEBI:58349"/>
        <dbReference type="EC" id="1.6.3.1"/>
    </reaction>
</comment>
<evidence type="ECO:0000256" key="9">
    <source>
        <dbReference type="ARBA" id="ARBA00022490"/>
    </source>
</evidence>
<dbReference type="PROSITE" id="PS51848">
    <property type="entry name" value="BMERB"/>
    <property type="match status" value="1"/>
</dbReference>
<organism evidence="32 33">
    <name type="scientific">Lepisosteus oculatus</name>
    <name type="common">Spotted gar</name>
    <dbReference type="NCBI Taxonomy" id="7918"/>
    <lineage>
        <taxon>Eukaryota</taxon>
        <taxon>Metazoa</taxon>
        <taxon>Chordata</taxon>
        <taxon>Craniata</taxon>
        <taxon>Vertebrata</taxon>
        <taxon>Euteleostomi</taxon>
        <taxon>Actinopterygii</taxon>
        <taxon>Neopterygii</taxon>
        <taxon>Holostei</taxon>
        <taxon>Semionotiformes</taxon>
        <taxon>Lepisosteidae</taxon>
        <taxon>Lepisosteus</taxon>
    </lineage>
</organism>
<feature type="domain" description="LIM zinc-binding" evidence="30">
    <location>
        <begin position="691"/>
        <end position="753"/>
    </location>
</feature>
<evidence type="ECO:0000256" key="22">
    <source>
        <dbReference type="ARBA" id="ARBA00023203"/>
    </source>
</evidence>
<dbReference type="PANTHER" id="PTHR23167">
    <property type="entry name" value="CALPONIN HOMOLOGY DOMAIN-CONTAINING PROTEIN DDB_G0272472-RELATED"/>
    <property type="match status" value="1"/>
</dbReference>
<reference evidence="32" key="3">
    <citation type="submission" date="2025-09" db="UniProtKB">
        <authorList>
            <consortium name="Ensembl"/>
        </authorList>
    </citation>
    <scope>IDENTIFICATION</scope>
</reference>
<dbReference type="SMART" id="SM00033">
    <property type="entry name" value="CH"/>
    <property type="match status" value="1"/>
</dbReference>
<evidence type="ECO:0000256" key="8">
    <source>
        <dbReference type="ARBA" id="ARBA00012709"/>
    </source>
</evidence>
<dbReference type="InterPro" id="IPR057494">
    <property type="entry name" value="Rossman_Mical"/>
</dbReference>
<dbReference type="STRING" id="7918.ENSLOCP00000014313"/>
<evidence type="ECO:0000259" key="31">
    <source>
        <dbReference type="PROSITE" id="PS51848"/>
    </source>
</evidence>
<dbReference type="SUPFAM" id="SSF47576">
    <property type="entry name" value="Calponin-homology domain, CH-domain"/>
    <property type="match status" value="1"/>
</dbReference>
<dbReference type="eggNOG" id="KOG1700">
    <property type="taxonomic scope" value="Eukaryota"/>
</dbReference>
<keyword evidence="15 26" id="KW-0862">Zinc</keyword>
<dbReference type="HOGENOM" id="CLU_000329_0_0_1"/>
<protein>
    <recommendedName>
        <fullName evidence="23">Molecule interacting with CasL protein 1</fullName>
        <ecNumber evidence="8">1.14.13.225</ecNumber>
        <ecNumber evidence="7">1.6.3.1</ecNumber>
    </recommendedName>
</protein>
<evidence type="ECO:0000256" key="23">
    <source>
        <dbReference type="ARBA" id="ARBA00044245"/>
    </source>
</evidence>
<dbReference type="Proteomes" id="UP000018468">
    <property type="component" value="Linkage group LG3"/>
</dbReference>
<feature type="region of interest" description="Disordered" evidence="28">
    <location>
        <begin position="807"/>
        <end position="996"/>
    </location>
</feature>
<dbReference type="AlphaFoldDB" id="W5N104"/>
<evidence type="ECO:0000256" key="10">
    <source>
        <dbReference type="ARBA" id="ARBA00022553"/>
    </source>
</evidence>
<keyword evidence="12 26" id="KW-0479">Metal-binding</keyword>
<evidence type="ECO:0000313" key="33">
    <source>
        <dbReference type="Proteomes" id="UP000018468"/>
    </source>
</evidence>
<dbReference type="Gene3D" id="1.10.418.10">
    <property type="entry name" value="Calponin-like domain"/>
    <property type="match status" value="1"/>
</dbReference>
<dbReference type="FunFam" id="3.50.50.60:FF:000004">
    <property type="entry name" value="protein-methionine sulfoxide oxidase MICAL2 isoform X1"/>
    <property type="match status" value="1"/>
</dbReference>
<feature type="domain" description="BMERB" evidence="31">
    <location>
        <begin position="1057"/>
        <end position="1202"/>
    </location>
</feature>
<dbReference type="SUPFAM" id="SSF57716">
    <property type="entry name" value="Glucocorticoid receptor-like (DNA-binding domain)"/>
    <property type="match status" value="2"/>
</dbReference>
<dbReference type="InterPro" id="IPR022735">
    <property type="entry name" value="bMERB_dom"/>
</dbReference>
<dbReference type="GeneTree" id="ENSGT00940000159117"/>
<dbReference type="GO" id="GO:0016174">
    <property type="term" value="F:NAD(P)H oxidase H2O2-forming activity"/>
    <property type="evidence" value="ECO:0007669"/>
    <property type="project" value="UniProtKB-EC"/>
</dbReference>
<evidence type="ECO:0000256" key="7">
    <source>
        <dbReference type="ARBA" id="ARBA00012698"/>
    </source>
</evidence>
<dbReference type="SUPFAM" id="SSF51905">
    <property type="entry name" value="FAD/NAD(P)-binding domain"/>
    <property type="match status" value="1"/>
</dbReference>
<evidence type="ECO:0000256" key="2">
    <source>
        <dbReference type="ARBA" id="ARBA00004177"/>
    </source>
</evidence>
<evidence type="ECO:0000256" key="25">
    <source>
        <dbReference type="ARBA" id="ARBA00049522"/>
    </source>
</evidence>
<comment type="similarity">
    <text evidence="6">Belongs to the Mical family.</text>
</comment>
<keyword evidence="20 27" id="KW-0175">Coiled coil</keyword>
<evidence type="ECO:0000256" key="1">
    <source>
        <dbReference type="ARBA" id="ARBA00001974"/>
    </source>
</evidence>
<keyword evidence="11" id="KW-0285">Flavoprotein</keyword>
<comment type="cofactor">
    <cofactor evidence="1">
        <name>FAD</name>
        <dbReference type="ChEBI" id="CHEBI:57692"/>
    </cofactor>
</comment>
<dbReference type="EMBL" id="AHAT01016715">
    <property type="status" value="NOT_ANNOTATED_CDS"/>
    <property type="molecule type" value="Genomic_DNA"/>
</dbReference>
<dbReference type="OMA" id="APEWKEK"/>
<dbReference type="EC" id="1.14.13.225" evidence="8"/>
<dbReference type="Gene3D" id="2.10.110.10">
    <property type="entry name" value="Cysteine Rich Protein"/>
    <property type="match status" value="1"/>
</dbReference>
<evidence type="ECO:0000256" key="6">
    <source>
        <dbReference type="ARBA" id="ARBA00008223"/>
    </source>
</evidence>
<keyword evidence="16" id="KW-0521">NADP</keyword>
<dbReference type="GO" id="GO:0046872">
    <property type="term" value="F:metal ion binding"/>
    <property type="evidence" value="ECO:0007669"/>
    <property type="project" value="UniProtKB-KW"/>
</dbReference>
<feature type="compositionally biased region" description="Basic and acidic residues" evidence="28">
    <location>
        <begin position="752"/>
        <end position="784"/>
    </location>
</feature>
<keyword evidence="17" id="KW-0560">Oxidoreductase</keyword>
<keyword evidence="18" id="KW-0503">Monooxygenase</keyword>
<keyword evidence="21" id="KW-0472">Membrane</keyword>
<evidence type="ECO:0000256" key="16">
    <source>
        <dbReference type="ARBA" id="ARBA00022857"/>
    </source>
</evidence>
<dbReference type="Bgee" id="ENSLOCG00000011641">
    <property type="expression patterns" value="Expressed in testis and 12 other cell types or tissues"/>
</dbReference>
<evidence type="ECO:0000313" key="32">
    <source>
        <dbReference type="Ensembl" id="ENSLOCP00000014313.1"/>
    </source>
</evidence>
<feature type="compositionally biased region" description="Basic and acidic residues" evidence="28">
    <location>
        <begin position="825"/>
        <end position="834"/>
    </location>
</feature>